<evidence type="ECO:0000313" key="4">
    <source>
        <dbReference type="EMBL" id="PBC32464.1"/>
    </source>
</evidence>
<dbReference type="Pfam" id="PF14916">
    <property type="entry name" value="CCDC92"/>
    <property type="match status" value="1"/>
</dbReference>
<evidence type="ECO:0000256" key="1">
    <source>
        <dbReference type="SAM" id="Coils"/>
    </source>
</evidence>
<dbReference type="InterPro" id="IPR039496">
    <property type="entry name" value="CCDC92/74_N"/>
</dbReference>
<dbReference type="OrthoDB" id="2155209at2759"/>
<reference evidence="4 5" key="1">
    <citation type="submission" date="2014-07" db="EMBL/GenBank/DDBJ databases">
        <title>Genomic and transcriptomic analysis on Apis cerana provide comprehensive insights into honey bee biology.</title>
        <authorList>
            <person name="Diao Q."/>
            <person name="Sun L."/>
            <person name="Zheng H."/>
            <person name="Zheng H."/>
            <person name="Xu S."/>
            <person name="Wang S."/>
            <person name="Zeng Z."/>
            <person name="Hu F."/>
            <person name="Su S."/>
            <person name="Wu J."/>
        </authorList>
    </citation>
    <scope>NUCLEOTIDE SEQUENCE [LARGE SCALE GENOMIC DNA]</scope>
    <source>
        <tissue evidence="4">Pupae without intestine</tissue>
    </source>
</reference>
<dbReference type="AlphaFoldDB" id="A0A2A3ELU4"/>
<sequence>MTSTVLVKLPTVPFPQGKKSPSDIITLTERNEGLNQNIRHQTINIDRIAQLEQNMKFLQEQHQATLVALHQEVESLRQKNRDLQFQLVFSKGSYLPSSPSSPEDNGTGFMKPKGSPVCVNITPLQVELLEKDLQDTKVSLQEARIQNQYLSEIIEQQKKKLNSLEEQKINKESMTDVGIQVGDTFDSTRAHLVACLESTEAVIKRLRKQNEEQREEIATLKATSTNTNGNKGARSRDSNNSHHSRGSPTSTLQEQSPHIFPPLQSYWHHKTIRNGRNRHNKLDHQTEMDATMLPQLQNSNIKLKNFNSMMFESLCYRSRGHRNYYRDESNRKYRGNISQKDRRDSDHNHHHNRRDYKDRSSKNQQKELADSAEGSSEADNSASDGSRHPVLYSLYELHEEDFKSGIFVNKKMICVFLYAL</sequence>
<proteinExistence type="predicted"/>
<feature type="region of interest" description="Disordered" evidence="2">
    <location>
        <begin position="327"/>
        <end position="385"/>
    </location>
</feature>
<keyword evidence="5" id="KW-1185">Reference proteome</keyword>
<evidence type="ECO:0000313" key="5">
    <source>
        <dbReference type="Proteomes" id="UP000242457"/>
    </source>
</evidence>
<feature type="compositionally biased region" description="Polar residues" evidence="2">
    <location>
        <begin position="373"/>
        <end position="384"/>
    </location>
</feature>
<protein>
    <submittedName>
        <fullName evidence="4">Coiled-coil domain-containing4B</fullName>
    </submittedName>
</protein>
<feature type="coiled-coil region" evidence="1">
    <location>
        <begin position="48"/>
        <end position="86"/>
    </location>
</feature>
<organism evidence="4 5">
    <name type="scientific">Apis cerana cerana</name>
    <name type="common">Oriental honeybee</name>
    <dbReference type="NCBI Taxonomy" id="94128"/>
    <lineage>
        <taxon>Eukaryota</taxon>
        <taxon>Metazoa</taxon>
        <taxon>Ecdysozoa</taxon>
        <taxon>Arthropoda</taxon>
        <taxon>Hexapoda</taxon>
        <taxon>Insecta</taxon>
        <taxon>Pterygota</taxon>
        <taxon>Neoptera</taxon>
        <taxon>Endopterygota</taxon>
        <taxon>Hymenoptera</taxon>
        <taxon>Apocrita</taxon>
        <taxon>Aculeata</taxon>
        <taxon>Apoidea</taxon>
        <taxon>Anthophila</taxon>
        <taxon>Apidae</taxon>
        <taxon>Apis</taxon>
    </lineage>
</organism>
<dbReference type="Proteomes" id="UP000242457">
    <property type="component" value="Unassembled WGS sequence"/>
</dbReference>
<evidence type="ECO:0000259" key="3">
    <source>
        <dbReference type="Pfam" id="PF14916"/>
    </source>
</evidence>
<dbReference type="EMBL" id="KZ288215">
    <property type="protein sequence ID" value="PBC32464.1"/>
    <property type="molecule type" value="Genomic_DNA"/>
</dbReference>
<feature type="domain" description="CCDC92/74 N-terminal" evidence="3">
    <location>
        <begin position="46"/>
        <end position="92"/>
    </location>
</feature>
<gene>
    <name evidence="4" type="ORF">APICC_01860</name>
</gene>
<feature type="compositionally biased region" description="Polar residues" evidence="2">
    <location>
        <begin position="221"/>
        <end position="230"/>
    </location>
</feature>
<accession>A0A2A3ELU4</accession>
<evidence type="ECO:0000256" key="2">
    <source>
        <dbReference type="SAM" id="MobiDB-lite"/>
    </source>
</evidence>
<name>A0A2A3ELU4_APICC</name>
<feature type="compositionally biased region" description="Basic and acidic residues" evidence="2">
    <location>
        <begin position="355"/>
        <end position="369"/>
    </location>
</feature>
<keyword evidence="1" id="KW-0175">Coiled coil</keyword>
<feature type="region of interest" description="Disordered" evidence="2">
    <location>
        <begin position="218"/>
        <end position="257"/>
    </location>
</feature>